<dbReference type="Gene3D" id="3.40.50.720">
    <property type="entry name" value="NAD(P)-binding Rossmann-like Domain"/>
    <property type="match status" value="1"/>
</dbReference>
<dbReference type="GO" id="GO:0051287">
    <property type="term" value="F:NAD binding"/>
    <property type="evidence" value="ECO:0007669"/>
    <property type="project" value="InterPro"/>
</dbReference>
<dbReference type="Pfam" id="PF01210">
    <property type="entry name" value="NAD_Gly3P_dh_N"/>
    <property type="match status" value="1"/>
</dbReference>
<dbReference type="PANTHER" id="PTHR11728">
    <property type="entry name" value="GLYCEROL-3-PHOSPHATE DEHYDROGENASE"/>
    <property type="match status" value="1"/>
</dbReference>
<proteinExistence type="predicted"/>
<feature type="non-terminal residue" evidence="2">
    <location>
        <position position="91"/>
    </location>
</feature>
<name>A0A382MNF6_9ZZZZ</name>
<dbReference type="AlphaFoldDB" id="A0A382MNF6"/>
<organism evidence="2">
    <name type="scientific">marine metagenome</name>
    <dbReference type="NCBI Taxonomy" id="408172"/>
    <lineage>
        <taxon>unclassified sequences</taxon>
        <taxon>metagenomes</taxon>
        <taxon>ecological metagenomes</taxon>
    </lineage>
</organism>
<dbReference type="GO" id="GO:0047952">
    <property type="term" value="F:glycerol-3-phosphate dehydrogenase [NAD(P)+] activity"/>
    <property type="evidence" value="ECO:0007669"/>
    <property type="project" value="TreeGrafter"/>
</dbReference>
<gene>
    <name evidence="2" type="ORF">METZ01_LOCUS302519</name>
</gene>
<dbReference type="InterPro" id="IPR006168">
    <property type="entry name" value="G3P_DH_NAD-dep"/>
</dbReference>
<dbReference type="GO" id="GO:0005829">
    <property type="term" value="C:cytosol"/>
    <property type="evidence" value="ECO:0007669"/>
    <property type="project" value="TreeGrafter"/>
</dbReference>
<reference evidence="2" key="1">
    <citation type="submission" date="2018-05" db="EMBL/GenBank/DDBJ databases">
        <authorList>
            <person name="Lanie J.A."/>
            <person name="Ng W.-L."/>
            <person name="Kazmierczak K.M."/>
            <person name="Andrzejewski T.M."/>
            <person name="Davidsen T.M."/>
            <person name="Wayne K.J."/>
            <person name="Tettelin H."/>
            <person name="Glass J.I."/>
            <person name="Rusch D."/>
            <person name="Podicherti R."/>
            <person name="Tsui H.-C.T."/>
            <person name="Winkler M.E."/>
        </authorList>
    </citation>
    <scope>NUCLEOTIDE SEQUENCE</scope>
</reference>
<evidence type="ECO:0000259" key="1">
    <source>
        <dbReference type="Pfam" id="PF01210"/>
    </source>
</evidence>
<protein>
    <recommendedName>
        <fullName evidence="1">Glycerol-3-phosphate dehydrogenase NAD-dependent N-terminal domain-containing protein</fullName>
    </recommendedName>
</protein>
<feature type="non-terminal residue" evidence="2">
    <location>
        <position position="1"/>
    </location>
</feature>
<sequence>VIGAGAWGTALAKVVHLNGGDVYLWGRDPEALAALGQAGRNERYLPGVDLPADLPTEADLAKAVDGAGCVVLAIPSRAFREVTARLAKFDG</sequence>
<dbReference type="EMBL" id="UINC01094433">
    <property type="protein sequence ID" value="SVC49665.1"/>
    <property type="molecule type" value="Genomic_DNA"/>
</dbReference>
<dbReference type="PRINTS" id="PR00077">
    <property type="entry name" value="GPDHDRGNASE"/>
</dbReference>
<dbReference type="PANTHER" id="PTHR11728:SF1">
    <property type="entry name" value="GLYCEROL-3-PHOSPHATE DEHYDROGENASE [NAD(+)] 2, CHLOROPLASTIC"/>
    <property type="match status" value="1"/>
</dbReference>
<accession>A0A382MNF6</accession>
<feature type="domain" description="Glycerol-3-phosphate dehydrogenase NAD-dependent N-terminal" evidence="1">
    <location>
        <begin position="1"/>
        <end position="88"/>
    </location>
</feature>
<dbReference type="InterPro" id="IPR036291">
    <property type="entry name" value="NAD(P)-bd_dom_sf"/>
</dbReference>
<evidence type="ECO:0000313" key="2">
    <source>
        <dbReference type="EMBL" id="SVC49665.1"/>
    </source>
</evidence>
<dbReference type="InterPro" id="IPR011128">
    <property type="entry name" value="G3P_DH_NAD-dep_N"/>
</dbReference>
<dbReference type="SUPFAM" id="SSF51735">
    <property type="entry name" value="NAD(P)-binding Rossmann-fold domains"/>
    <property type="match status" value="1"/>
</dbReference>
<dbReference type="GO" id="GO:0046168">
    <property type="term" value="P:glycerol-3-phosphate catabolic process"/>
    <property type="evidence" value="ECO:0007669"/>
    <property type="project" value="InterPro"/>
</dbReference>